<comment type="caution">
    <text evidence="9">The sequence shown here is derived from an EMBL/GenBank/DDBJ whole genome shotgun (WGS) entry which is preliminary data.</text>
</comment>
<dbReference type="GO" id="GO:0006281">
    <property type="term" value="P:DNA repair"/>
    <property type="evidence" value="ECO:0007669"/>
    <property type="project" value="TreeGrafter"/>
</dbReference>
<accession>A0A814EG15</accession>
<gene>
    <name evidence="12" type="ORF">FNK824_LOCUS21675</name>
    <name evidence="11" type="ORF">OTI717_LOCUS19810</name>
    <name evidence="9" type="ORF">RFH988_LOCUS12419</name>
    <name evidence="10" type="ORF">SEV965_LOCUS18374</name>
</gene>
<dbReference type="FunFam" id="3.40.50.300:FF:000107">
    <property type="entry name" value="Replication factor C subunit 4"/>
    <property type="match status" value="1"/>
</dbReference>
<evidence type="ECO:0000313" key="10">
    <source>
        <dbReference type="EMBL" id="CAF1149573.1"/>
    </source>
</evidence>
<dbReference type="Proteomes" id="UP000663882">
    <property type="component" value="Unassembled WGS sequence"/>
</dbReference>
<name>A0A814EG15_9BILA</name>
<dbReference type="SMART" id="SM00382">
    <property type="entry name" value="AAA"/>
    <property type="match status" value="1"/>
</dbReference>
<evidence type="ECO:0000313" key="11">
    <source>
        <dbReference type="EMBL" id="CAF3827939.1"/>
    </source>
</evidence>
<evidence type="ECO:0000256" key="4">
    <source>
        <dbReference type="ARBA" id="ARBA00022741"/>
    </source>
</evidence>
<dbReference type="GO" id="GO:0006261">
    <property type="term" value="P:DNA-templated DNA replication"/>
    <property type="evidence" value="ECO:0007669"/>
    <property type="project" value="TreeGrafter"/>
</dbReference>
<organism evidence="9 13">
    <name type="scientific">Rotaria sordida</name>
    <dbReference type="NCBI Taxonomy" id="392033"/>
    <lineage>
        <taxon>Eukaryota</taxon>
        <taxon>Metazoa</taxon>
        <taxon>Spiralia</taxon>
        <taxon>Gnathifera</taxon>
        <taxon>Rotifera</taxon>
        <taxon>Eurotatoria</taxon>
        <taxon>Bdelloidea</taxon>
        <taxon>Philodinida</taxon>
        <taxon>Philodinidae</taxon>
        <taxon>Rotaria</taxon>
    </lineage>
</organism>
<dbReference type="GO" id="GO:0003689">
    <property type="term" value="F:DNA clamp loader activity"/>
    <property type="evidence" value="ECO:0007669"/>
    <property type="project" value="TreeGrafter"/>
</dbReference>
<dbReference type="Gene3D" id="3.40.50.300">
    <property type="entry name" value="P-loop containing nucleotide triphosphate hydrolases"/>
    <property type="match status" value="1"/>
</dbReference>
<evidence type="ECO:0000256" key="5">
    <source>
        <dbReference type="ARBA" id="ARBA00022840"/>
    </source>
</evidence>
<dbReference type="EMBL" id="CAJOBE010004223">
    <property type="protein sequence ID" value="CAF3922110.1"/>
    <property type="molecule type" value="Genomic_DNA"/>
</dbReference>
<dbReference type="NCBIfam" id="NF001679">
    <property type="entry name" value="PRK00440.1"/>
    <property type="match status" value="1"/>
</dbReference>
<dbReference type="OrthoDB" id="4199794at2759"/>
<dbReference type="GO" id="GO:0003677">
    <property type="term" value="F:DNA binding"/>
    <property type="evidence" value="ECO:0007669"/>
    <property type="project" value="InterPro"/>
</dbReference>
<dbReference type="CDD" id="cd18140">
    <property type="entry name" value="HLD_clamp_RFC"/>
    <property type="match status" value="1"/>
</dbReference>
<dbReference type="Pfam" id="PF00004">
    <property type="entry name" value="AAA"/>
    <property type="match status" value="1"/>
</dbReference>
<dbReference type="EMBL" id="CAJNOU010001092">
    <property type="protein sequence ID" value="CAF1149573.1"/>
    <property type="molecule type" value="Genomic_DNA"/>
</dbReference>
<sequence length="362" mass="40919">MDNDRRDSEDVEMIDINASSTKENNAPIQTKELDVISKSTVTKHIPWLEKYRPTKLDDIVGNEEAISRLTHFSRQGNLPNIIISGPPGCGKTTSVLCLARQMLGDAFREAVLEMNASNDRGIDVVRTKIKMFAQSKVSLPKGRHKIIILDEADSMTEGAQQALRRTMELYSKTTRFALACNASDKIIEPIQSRCAMLRYSKLNDEQLLKRLIEIANAEQVSFTSEGLEAIIFTAQGDMRQAINNLQSTVFGFGHVNSENVFKVCDEPHPILIRDMIEKCLKSDLDEAYKAMNHLWRLGYTAEDILSVIMRVTKTYPMSEFIQLEFIREIGLTYMRVTQGVESQLQLSSLLARLCERANSNVH</sequence>
<evidence type="ECO:0000256" key="6">
    <source>
        <dbReference type="ARBA" id="ARBA00023242"/>
    </source>
</evidence>
<dbReference type="SUPFAM" id="SSF52540">
    <property type="entry name" value="P-loop containing nucleoside triphosphate hydrolases"/>
    <property type="match status" value="1"/>
</dbReference>
<comment type="subcellular location">
    <subcellularLocation>
        <location evidence="1">Nucleus</location>
    </subcellularLocation>
</comment>
<protein>
    <recommendedName>
        <fullName evidence="7">Replication factor C subunit 2</fullName>
    </recommendedName>
</protein>
<dbReference type="EMBL" id="CAJNOO010000517">
    <property type="protein sequence ID" value="CAF0966864.1"/>
    <property type="molecule type" value="Genomic_DNA"/>
</dbReference>
<dbReference type="PANTHER" id="PTHR11669">
    <property type="entry name" value="REPLICATION FACTOR C / DNA POLYMERASE III GAMMA-TAU SUBUNIT"/>
    <property type="match status" value="1"/>
</dbReference>
<evidence type="ECO:0000256" key="2">
    <source>
        <dbReference type="ARBA" id="ARBA00005378"/>
    </source>
</evidence>
<dbReference type="InterPro" id="IPR003593">
    <property type="entry name" value="AAA+_ATPase"/>
</dbReference>
<dbReference type="InterPro" id="IPR047854">
    <property type="entry name" value="RFC_lid"/>
</dbReference>
<dbReference type="EMBL" id="CAJOAX010002948">
    <property type="protein sequence ID" value="CAF3827939.1"/>
    <property type="molecule type" value="Genomic_DNA"/>
</dbReference>
<evidence type="ECO:0000259" key="8">
    <source>
        <dbReference type="SMART" id="SM00382"/>
    </source>
</evidence>
<dbReference type="InterPro" id="IPR003959">
    <property type="entry name" value="ATPase_AAA_core"/>
</dbReference>
<dbReference type="FunFam" id="1.20.272.10:FF:000006">
    <property type="entry name" value="Replication factor C subunit 2"/>
    <property type="match status" value="1"/>
</dbReference>
<keyword evidence="4" id="KW-0547">Nucleotide-binding</keyword>
<dbReference type="Proteomes" id="UP000663874">
    <property type="component" value="Unassembled WGS sequence"/>
</dbReference>
<evidence type="ECO:0000256" key="7">
    <source>
        <dbReference type="ARBA" id="ARBA00040745"/>
    </source>
</evidence>
<keyword evidence="3" id="KW-0235">DNA replication</keyword>
<dbReference type="InterPro" id="IPR008921">
    <property type="entry name" value="DNA_pol3_clamp-load_cplx_C"/>
</dbReference>
<dbReference type="AlphaFoldDB" id="A0A814EG15"/>
<dbReference type="CDD" id="cd00009">
    <property type="entry name" value="AAA"/>
    <property type="match status" value="1"/>
</dbReference>
<evidence type="ECO:0000313" key="9">
    <source>
        <dbReference type="EMBL" id="CAF0966864.1"/>
    </source>
</evidence>
<dbReference type="Gene3D" id="1.20.272.10">
    <property type="match status" value="1"/>
</dbReference>
<proteinExistence type="inferred from homology"/>
<dbReference type="GO" id="GO:0016887">
    <property type="term" value="F:ATP hydrolysis activity"/>
    <property type="evidence" value="ECO:0007669"/>
    <property type="project" value="InterPro"/>
</dbReference>
<dbReference type="Proteomes" id="UP000663889">
    <property type="component" value="Unassembled WGS sequence"/>
</dbReference>
<dbReference type="PANTHER" id="PTHR11669:SF5">
    <property type="entry name" value="REPLICATION FACTOR C SUBUNIT 2"/>
    <property type="match status" value="1"/>
</dbReference>
<dbReference type="SUPFAM" id="SSF48019">
    <property type="entry name" value="post-AAA+ oligomerization domain-like"/>
    <property type="match status" value="1"/>
</dbReference>
<dbReference type="InterPro" id="IPR050238">
    <property type="entry name" value="DNA_Rep/Repair_Clamp_Loader"/>
</dbReference>
<dbReference type="GO" id="GO:0005524">
    <property type="term" value="F:ATP binding"/>
    <property type="evidence" value="ECO:0007669"/>
    <property type="project" value="UniProtKB-KW"/>
</dbReference>
<dbReference type="InterPro" id="IPR013748">
    <property type="entry name" value="Rep_factorC_C"/>
</dbReference>
<dbReference type="GO" id="GO:0005663">
    <property type="term" value="C:DNA replication factor C complex"/>
    <property type="evidence" value="ECO:0007669"/>
    <property type="project" value="TreeGrafter"/>
</dbReference>
<dbReference type="Gene3D" id="1.10.8.60">
    <property type="match status" value="1"/>
</dbReference>
<evidence type="ECO:0000313" key="12">
    <source>
        <dbReference type="EMBL" id="CAF3922110.1"/>
    </source>
</evidence>
<dbReference type="Proteomes" id="UP000663823">
    <property type="component" value="Unassembled WGS sequence"/>
</dbReference>
<comment type="similarity">
    <text evidence="2">Belongs to the activator 1 small subunits family.</text>
</comment>
<dbReference type="Pfam" id="PF08542">
    <property type="entry name" value="Rep_fac_C"/>
    <property type="match status" value="1"/>
</dbReference>
<feature type="domain" description="AAA+ ATPase" evidence="8">
    <location>
        <begin position="77"/>
        <end position="265"/>
    </location>
</feature>
<dbReference type="FunFam" id="1.10.8.60:FF:000012">
    <property type="entry name" value="Replication factor C subunit 4"/>
    <property type="match status" value="1"/>
</dbReference>
<dbReference type="GO" id="GO:0005634">
    <property type="term" value="C:nucleus"/>
    <property type="evidence" value="ECO:0007669"/>
    <property type="project" value="UniProtKB-SubCell"/>
</dbReference>
<evidence type="ECO:0000256" key="1">
    <source>
        <dbReference type="ARBA" id="ARBA00004123"/>
    </source>
</evidence>
<evidence type="ECO:0000313" key="13">
    <source>
        <dbReference type="Proteomes" id="UP000663882"/>
    </source>
</evidence>
<keyword evidence="6" id="KW-0539">Nucleus</keyword>
<dbReference type="InterPro" id="IPR027417">
    <property type="entry name" value="P-loop_NTPase"/>
</dbReference>
<keyword evidence="5" id="KW-0067">ATP-binding</keyword>
<evidence type="ECO:0000256" key="3">
    <source>
        <dbReference type="ARBA" id="ARBA00022705"/>
    </source>
</evidence>
<reference evidence="9" key="1">
    <citation type="submission" date="2021-02" db="EMBL/GenBank/DDBJ databases">
        <authorList>
            <person name="Nowell W R."/>
        </authorList>
    </citation>
    <scope>NUCLEOTIDE SEQUENCE</scope>
</reference>